<keyword evidence="6 8" id="KW-0472">Membrane</keyword>
<keyword evidence="7" id="KW-0653">Protein transport</keyword>
<evidence type="ECO:0000256" key="6">
    <source>
        <dbReference type="ARBA" id="ARBA00023136"/>
    </source>
</evidence>
<dbReference type="GO" id="GO:0015031">
    <property type="term" value="P:protein transport"/>
    <property type="evidence" value="ECO:0007669"/>
    <property type="project" value="UniProtKB-KW"/>
</dbReference>
<dbReference type="AlphaFoldDB" id="A0A2N9PBM4"/>
<proteinExistence type="inferred from homology"/>
<evidence type="ECO:0000313" key="9">
    <source>
        <dbReference type="EMBL" id="SPE77738.1"/>
    </source>
</evidence>
<evidence type="ECO:0000256" key="2">
    <source>
        <dbReference type="ARBA" id="ARBA00005811"/>
    </source>
</evidence>
<evidence type="ECO:0000256" key="1">
    <source>
        <dbReference type="ARBA" id="ARBA00004162"/>
    </source>
</evidence>
<reference evidence="9 10" key="1">
    <citation type="submission" date="2018-02" db="EMBL/GenBank/DDBJ databases">
        <authorList>
            <person name="Cohen D.B."/>
            <person name="Kent A.D."/>
        </authorList>
    </citation>
    <scope>NUCLEOTIDE SEQUENCE [LARGE SCALE GENOMIC DNA]</scope>
    <source>
        <strain evidence="9">CIP109753</strain>
    </source>
</reference>
<dbReference type="InterPro" id="IPR003400">
    <property type="entry name" value="ExbD"/>
</dbReference>
<accession>A0A2N9PBM4</accession>
<keyword evidence="3" id="KW-1003">Cell membrane</keyword>
<comment type="similarity">
    <text evidence="2 7">Belongs to the ExbD/TolR family.</text>
</comment>
<dbReference type="EMBL" id="OLKH01000098">
    <property type="protein sequence ID" value="SPE77738.1"/>
    <property type="molecule type" value="Genomic_DNA"/>
</dbReference>
<evidence type="ECO:0000256" key="7">
    <source>
        <dbReference type="RuleBase" id="RU003879"/>
    </source>
</evidence>
<organism evidence="9 10">
    <name type="scientific">Flavobacterium columnare</name>
    <dbReference type="NCBI Taxonomy" id="996"/>
    <lineage>
        <taxon>Bacteria</taxon>
        <taxon>Pseudomonadati</taxon>
        <taxon>Bacteroidota</taxon>
        <taxon>Flavobacteriia</taxon>
        <taxon>Flavobacteriales</taxon>
        <taxon>Flavobacteriaceae</taxon>
        <taxon>Flavobacterium</taxon>
    </lineage>
</organism>
<keyword evidence="7" id="KW-0813">Transport</keyword>
<comment type="subcellular location">
    <subcellularLocation>
        <location evidence="1">Cell membrane</location>
        <topology evidence="1">Single-pass membrane protein</topology>
    </subcellularLocation>
    <subcellularLocation>
        <location evidence="7">Cell membrane</location>
        <topology evidence="7">Single-pass type II membrane protein</topology>
    </subcellularLocation>
</comment>
<gene>
    <name evidence="9" type="ORF">FLACOL_01743</name>
</gene>
<keyword evidence="4 7" id="KW-0812">Transmembrane</keyword>
<sequence>MSETRHTFGRKPLTRKSKNLKPRVDLTAMVSISFLLIVFFMLTSFLSRPNEMDLGMSGERGCYDGCYVVAHDRECTILLNPDYALEK</sequence>
<dbReference type="GO" id="GO:0005886">
    <property type="term" value="C:plasma membrane"/>
    <property type="evidence" value="ECO:0007669"/>
    <property type="project" value="UniProtKB-SubCell"/>
</dbReference>
<evidence type="ECO:0000256" key="5">
    <source>
        <dbReference type="ARBA" id="ARBA00022989"/>
    </source>
</evidence>
<evidence type="ECO:0000256" key="3">
    <source>
        <dbReference type="ARBA" id="ARBA00022475"/>
    </source>
</evidence>
<evidence type="ECO:0000256" key="8">
    <source>
        <dbReference type="SAM" id="Phobius"/>
    </source>
</evidence>
<dbReference type="GO" id="GO:0022857">
    <property type="term" value="F:transmembrane transporter activity"/>
    <property type="evidence" value="ECO:0007669"/>
    <property type="project" value="InterPro"/>
</dbReference>
<dbReference type="Proteomes" id="UP000238180">
    <property type="component" value="Unassembled WGS sequence"/>
</dbReference>
<feature type="transmembrane region" description="Helical" evidence="8">
    <location>
        <begin position="26"/>
        <end position="46"/>
    </location>
</feature>
<dbReference type="Pfam" id="PF02472">
    <property type="entry name" value="ExbD"/>
    <property type="match status" value="1"/>
</dbReference>
<evidence type="ECO:0000256" key="4">
    <source>
        <dbReference type="ARBA" id="ARBA00022692"/>
    </source>
</evidence>
<protein>
    <submittedName>
        <fullName evidence="9">Biopolymer transport protein ExbD/TolR</fullName>
    </submittedName>
</protein>
<keyword evidence="5 8" id="KW-1133">Transmembrane helix</keyword>
<evidence type="ECO:0000313" key="10">
    <source>
        <dbReference type="Proteomes" id="UP000238180"/>
    </source>
</evidence>
<name>A0A2N9PBM4_9FLAO</name>